<reference evidence="3" key="1">
    <citation type="journal article" date="2019" name="Int. J. Syst. Evol. Microbiol.">
        <title>The Global Catalogue of Microorganisms (GCM) 10K type strain sequencing project: providing services to taxonomists for standard genome sequencing and annotation.</title>
        <authorList>
            <consortium name="The Broad Institute Genomics Platform"/>
            <consortium name="The Broad Institute Genome Sequencing Center for Infectious Disease"/>
            <person name="Wu L."/>
            <person name="Ma J."/>
        </authorList>
    </citation>
    <scope>NUCLEOTIDE SEQUENCE [LARGE SCALE GENOMIC DNA]</scope>
    <source>
        <strain evidence="3">CGMCC 1.10131</strain>
    </source>
</reference>
<protein>
    <recommendedName>
        <fullName evidence="4">Type II secretion system protein N</fullName>
    </recommendedName>
</protein>
<evidence type="ECO:0000313" key="3">
    <source>
        <dbReference type="Proteomes" id="UP000651977"/>
    </source>
</evidence>
<keyword evidence="1" id="KW-1133">Transmembrane helix</keyword>
<evidence type="ECO:0000313" key="2">
    <source>
        <dbReference type="EMBL" id="GGB02751.1"/>
    </source>
</evidence>
<name>A0ABQ1I0E0_9ALTE</name>
<gene>
    <name evidence="2" type="ORF">GCM10007414_15130</name>
</gene>
<keyword evidence="1" id="KW-0472">Membrane</keyword>
<dbReference type="EMBL" id="BMDY01000007">
    <property type="protein sequence ID" value="GGB02751.1"/>
    <property type="molecule type" value="Genomic_DNA"/>
</dbReference>
<evidence type="ECO:0000256" key="1">
    <source>
        <dbReference type="SAM" id="Phobius"/>
    </source>
</evidence>
<evidence type="ECO:0008006" key="4">
    <source>
        <dbReference type="Google" id="ProtNLM"/>
    </source>
</evidence>
<proteinExistence type="predicted"/>
<accession>A0ABQ1I0E0</accession>
<sequence>MKDPRVIDKRIPLVLALLVGLFCYYTWAPNSPFRKQSELALEQAIEQQFSGWVSGEVQLLSEAANGLALAQTDAGAELRLKLPKALQWQANSRWQVRGQLTWPQQQAHLNLTMDNAKLLPLDN</sequence>
<keyword evidence="3" id="KW-1185">Reference proteome</keyword>
<feature type="transmembrane region" description="Helical" evidence="1">
    <location>
        <begin position="12"/>
        <end position="28"/>
    </location>
</feature>
<organism evidence="2 3">
    <name type="scientific">Agarivorans gilvus</name>
    <dbReference type="NCBI Taxonomy" id="680279"/>
    <lineage>
        <taxon>Bacteria</taxon>
        <taxon>Pseudomonadati</taxon>
        <taxon>Pseudomonadota</taxon>
        <taxon>Gammaproteobacteria</taxon>
        <taxon>Alteromonadales</taxon>
        <taxon>Alteromonadaceae</taxon>
        <taxon>Agarivorans</taxon>
    </lineage>
</organism>
<dbReference type="Proteomes" id="UP000651977">
    <property type="component" value="Unassembled WGS sequence"/>
</dbReference>
<keyword evidence="1" id="KW-0812">Transmembrane</keyword>
<dbReference type="RefSeq" id="WP_055734392.1">
    <property type="nucleotide sequence ID" value="NZ_BMDY01000007.1"/>
</dbReference>
<comment type="caution">
    <text evidence="2">The sequence shown here is derived from an EMBL/GenBank/DDBJ whole genome shotgun (WGS) entry which is preliminary data.</text>
</comment>